<feature type="domain" description="Borealin C-terminal" evidence="14">
    <location>
        <begin position="165"/>
        <end position="264"/>
    </location>
</feature>
<keyword evidence="4" id="KW-0158">Chromosome</keyword>
<dbReference type="Gene3D" id="6.10.250.1900">
    <property type="match status" value="1"/>
</dbReference>
<dbReference type="InterPro" id="IPR046466">
    <property type="entry name" value="Borealin_C"/>
</dbReference>
<evidence type="ECO:0000256" key="6">
    <source>
        <dbReference type="ARBA" id="ARBA00022776"/>
    </source>
</evidence>
<evidence type="ECO:0000313" key="15">
    <source>
        <dbReference type="Proteomes" id="UP000694871"/>
    </source>
</evidence>
<sequence length="270" mass="29969">MAPSRRKNTRSTNKNVLKNKKLEAFLKEFDREVQARKERILMECDSFLKEIDNMYSMEFLRLPAALQEMNWLEYMLGGGEKALEKAAMVDLDLLEVTKRATEALQAPVKTVWKAKKAKQAIETIEEEDGQPVLPVGKRSRQESDPPRASESSVQKLGKAKTTAKKARRSKRGRPPPARSTRLSRSVFKTPGLRAPAAQERVFSISVNGSPLAATDDVFITVPGGGGETICLRAGKLSRRDLMRLNPDTLGSVKKLSAQLASLCSTIRSTK</sequence>
<keyword evidence="9" id="KW-0137">Centromere</keyword>
<feature type="domain" description="Borealin N-terminal" evidence="13">
    <location>
        <begin position="21"/>
        <end position="75"/>
    </location>
</feature>
<evidence type="ECO:0000259" key="14">
    <source>
        <dbReference type="Pfam" id="PF10512"/>
    </source>
</evidence>
<evidence type="ECO:0000256" key="5">
    <source>
        <dbReference type="ARBA" id="ARBA00022618"/>
    </source>
</evidence>
<dbReference type="Gene3D" id="6.10.140.560">
    <property type="match status" value="1"/>
</dbReference>
<dbReference type="Pfam" id="PF10444">
    <property type="entry name" value="Nbl1_Borealin_N"/>
    <property type="match status" value="1"/>
</dbReference>
<feature type="region of interest" description="Disordered" evidence="12">
    <location>
        <begin position="123"/>
        <end position="190"/>
    </location>
</feature>
<evidence type="ECO:0000256" key="3">
    <source>
        <dbReference type="ARBA" id="ARBA00009914"/>
    </source>
</evidence>
<evidence type="ECO:0000256" key="11">
    <source>
        <dbReference type="ARBA" id="ARBA00041323"/>
    </source>
</evidence>
<protein>
    <recommendedName>
        <fullName evidence="10">Borealin</fullName>
    </recommendedName>
    <alternativeName>
        <fullName evidence="11">Cell division cycle-associated protein 8</fullName>
    </alternativeName>
</protein>
<dbReference type="GeneID" id="107113671"/>
<evidence type="ECO:0000256" key="8">
    <source>
        <dbReference type="ARBA" id="ARBA00023306"/>
    </source>
</evidence>
<feature type="compositionally biased region" description="Basic residues" evidence="12">
    <location>
        <begin position="157"/>
        <end position="173"/>
    </location>
</feature>
<dbReference type="InterPro" id="IPR018867">
    <property type="entry name" value="Cell_div_borealin"/>
</dbReference>
<evidence type="ECO:0000256" key="10">
    <source>
        <dbReference type="ARBA" id="ARBA00040949"/>
    </source>
</evidence>
<reference evidence="16" key="1">
    <citation type="submission" date="2025-08" db="UniProtKB">
        <authorList>
            <consortium name="RefSeq"/>
        </authorList>
    </citation>
    <scope>IDENTIFICATION</scope>
</reference>
<proteinExistence type="inferred from homology"/>
<evidence type="ECO:0000256" key="4">
    <source>
        <dbReference type="ARBA" id="ARBA00022454"/>
    </source>
</evidence>
<evidence type="ECO:0000256" key="7">
    <source>
        <dbReference type="ARBA" id="ARBA00023242"/>
    </source>
</evidence>
<comment type="similarity">
    <text evidence="3">Belongs to the borealin family.</text>
</comment>
<keyword evidence="15" id="KW-1185">Reference proteome</keyword>
<comment type="subcellular location">
    <subcellularLocation>
        <location evidence="2">Chromosome</location>
        <location evidence="2">Centromere</location>
    </subcellularLocation>
    <subcellularLocation>
        <location evidence="1">Nucleus</location>
    </subcellularLocation>
</comment>
<keyword evidence="6" id="KW-0498">Mitosis</keyword>
<dbReference type="InterPro" id="IPR018851">
    <property type="entry name" value="Borealin_N"/>
</dbReference>
<keyword evidence="8" id="KW-0131">Cell cycle</keyword>
<evidence type="ECO:0000256" key="1">
    <source>
        <dbReference type="ARBA" id="ARBA00004123"/>
    </source>
</evidence>
<dbReference type="RefSeq" id="XP_015270510.1">
    <property type="nucleotide sequence ID" value="XM_015415024.1"/>
</dbReference>
<dbReference type="Pfam" id="PF10512">
    <property type="entry name" value="Borealin"/>
    <property type="match status" value="1"/>
</dbReference>
<evidence type="ECO:0000256" key="2">
    <source>
        <dbReference type="ARBA" id="ARBA00004584"/>
    </source>
</evidence>
<accession>A0ABM1K9X3</accession>
<dbReference type="PANTHER" id="PTHR16040:SF6">
    <property type="entry name" value="BOREALIN"/>
    <property type="match status" value="1"/>
</dbReference>
<dbReference type="Proteomes" id="UP000694871">
    <property type="component" value="Unplaced"/>
</dbReference>
<gene>
    <name evidence="16" type="primary">CDCA8</name>
</gene>
<evidence type="ECO:0000256" key="12">
    <source>
        <dbReference type="SAM" id="MobiDB-lite"/>
    </source>
</evidence>
<evidence type="ECO:0000256" key="9">
    <source>
        <dbReference type="ARBA" id="ARBA00023328"/>
    </source>
</evidence>
<organism evidence="15 16">
    <name type="scientific">Gekko japonicus</name>
    <name type="common">Schlegel's Japanese gecko</name>
    <dbReference type="NCBI Taxonomy" id="146911"/>
    <lineage>
        <taxon>Eukaryota</taxon>
        <taxon>Metazoa</taxon>
        <taxon>Chordata</taxon>
        <taxon>Craniata</taxon>
        <taxon>Vertebrata</taxon>
        <taxon>Euteleostomi</taxon>
        <taxon>Lepidosauria</taxon>
        <taxon>Squamata</taxon>
        <taxon>Bifurcata</taxon>
        <taxon>Gekkota</taxon>
        <taxon>Gekkonidae</taxon>
        <taxon>Gekkoninae</taxon>
        <taxon>Gekko</taxon>
    </lineage>
</organism>
<dbReference type="PANTHER" id="PTHR16040">
    <property type="entry name" value="AUSTRALIN, ISOFORM A-RELATED"/>
    <property type="match status" value="1"/>
</dbReference>
<keyword evidence="5" id="KW-0132">Cell division</keyword>
<name>A0ABM1K9X3_GEKJA</name>
<evidence type="ECO:0000313" key="16">
    <source>
        <dbReference type="RefSeq" id="XP_015270510.1"/>
    </source>
</evidence>
<keyword evidence="7" id="KW-0539">Nucleus</keyword>
<evidence type="ECO:0000259" key="13">
    <source>
        <dbReference type="Pfam" id="PF10444"/>
    </source>
</evidence>